<dbReference type="InterPro" id="IPR029044">
    <property type="entry name" value="Nucleotide-diphossugar_trans"/>
</dbReference>
<gene>
    <name evidence="1" type="primary">pseF</name>
    <name evidence="1" type="ORF">MB824_06475</name>
</gene>
<keyword evidence="1" id="KW-0808">Transferase</keyword>
<dbReference type="Pfam" id="PF02348">
    <property type="entry name" value="CTP_transf_3"/>
    <property type="match status" value="1"/>
</dbReference>
<evidence type="ECO:0000313" key="2">
    <source>
        <dbReference type="Proteomes" id="UP001298424"/>
    </source>
</evidence>
<dbReference type="GO" id="GO:0016779">
    <property type="term" value="F:nucleotidyltransferase activity"/>
    <property type="evidence" value="ECO:0007669"/>
    <property type="project" value="UniProtKB-KW"/>
</dbReference>
<dbReference type="NCBIfam" id="TIGR03584">
    <property type="entry name" value="PseF"/>
    <property type="match status" value="1"/>
</dbReference>
<keyword evidence="2" id="KW-1185">Reference proteome</keyword>
<dbReference type="RefSeq" id="WP_238747091.1">
    <property type="nucleotide sequence ID" value="NZ_JAKOOW010000024.1"/>
</dbReference>
<dbReference type="CDD" id="cd02513">
    <property type="entry name" value="CMP-NeuAc_Synthase"/>
    <property type="match status" value="1"/>
</dbReference>
<dbReference type="InterPro" id="IPR020039">
    <property type="entry name" value="PseF"/>
</dbReference>
<organism evidence="1 2">
    <name type="scientific">Kingella pumchi</name>
    <dbReference type="NCBI Taxonomy" id="2779506"/>
    <lineage>
        <taxon>Bacteria</taxon>
        <taxon>Pseudomonadati</taxon>
        <taxon>Pseudomonadota</taxon>
        <taxon>Betaproteobacteria</taxon>
        <taxon>Neisseriales</taxon>
        <taxon>Neisseriaceae</taxon>
        <taxon>Kingella</taxon>
    </lineage>
</organism>
<sequence>MNFCIIPARGGSKRIARKNIKDFCGRPMIARSIEAAQLSGCFTRIIVSTDDAEIAETARRCGAETPFVRPAELADDFATTGAVMRHAVAALLDEKQPESLSDCPENAPVPDALVCCLYATAPFVCADDLRRGLDILHESGGDYAFAATTYAFPIQRALRRAADGSVSMFQPENFAVRSQDLEEAWHDAGQFYWGRAAAWLAEKPIFNSRAYAVGLPRYRVQDIDTPEDWQRAEMLYRLLQESGG</sequence>
<dbReference type="PANTHER" id="PTHR21485:SF6">
    <property type="entry name" value="N-ACYLNEURAMINATE CYTIDYLYLTRANSFERASE-RELATED"/>
    <property type="match status" value="1"/>
</dbReference>
<dbReference type="EMBL" id="JAKOOW010000024">
    <property type="protein sequence ID" value="MCG6504136.1"/>
    <property type="molecule type" value="Genomic_DNA"/>
</dbReference>
<evidence type="ECO:0000313" key="1">
    <source>
        <dbReference type="EMBL" id="MCG6504136.1"/>
    </source>
</evidence>
<protein>
    <submittedName>
        <fullName evidence="1">Pseudaminic acid cytidylyltransferase</fullName>
        <ecNumber evidence="1">2.7.7.81</ecNumber>
    </submittedName>
</protein>
<comment type="caution">
    <text evidence="1">The sequence shown here is derived from an EMBL/GenBank/DDBJ whole genome shotgun (WGS) entry which is preliminary data.</text>
</comment>
<keyword evidence="1" id="KW-0548">Nucleotidyltransferase</keyword>
<proteinExistence type="predicted"/>
<name>A0ABS9NMX2_9NEIS</name>
<accession>A0ABS9NMX2</accession>
<dbReference type="EC" id="2.7.7.81" evidence="1"/>
<dbReference type="SUPFAM" id="SSF53448">
    <property type="entry name" value="Nucleotide-diphospho-sugar transferases"/>
    <property type="match status" value="1"/>
</dbReference>
<dbReference type="InterPro" id="IPR003329">
    <property type="entry name" value="Cytidylyl_trans"/>
</dbReference>
<dbReference type="Gene3D" id="3.90.550.10">
    <property type="entry name" value="Spore Coat Polysaccharide Biosynthesis Protein SpsA, Chain A"/>
    <property type="match status" value="1"/>
</dbReference>
<reference evidence="1 2" key="1">
    <citation type="submission" date="2022-02" db="EMBL/GenBank/DDBJ databases">
        <title>Genome sequence data of Kingella unionensis sp. nov. strain CICC 24913 (CCUG 75125).</title>
        <authorList>
            <person name="Xiao M."/>
        </authorList>
    </citation>
    <scope>NUCLEOTIDE SEQUENCE [LARGE SCALE GENOMIC DNA]</scope>
    <source>
        <strain evidence="1 2">CICC 24913</strain>
    </source>
</reference>
<dbReference type="InterPro" id="IPR050793">
    <property type="entry name" value="CMP-NeuNAc_synthase"/>
</dbReference>
<dbReference type="Proteomes" id="UP001298424">
    <property type="component" value="Unassembled WGS sequence"/>
</dbReference>
<dbReference type="PANTHER" id="PTHR21485">
    <property type="entry name" value="HAD SUPERFAMILY MEMBERS CMAS AND KDSC"/>
    <property type="match status" value="1"/>
</dbReference>